<keyword evidence="8 10" id="KW-0249">Electron transport</keyword>
<dbReference type="Proteomes" id="UP000464283">
    <property type="component" value="Chromosome"/>
</dbReference>
<dbReference type="KEGG" id="miw:EER00_05100"/>
<dbReference type="PIRSF" id="PIRSF038996">
    <property type="entry name" value="FldA"/>
    <property type="match status" value="1"/>
</dbReference>
<evidence type="ECO:0000313" key="12">
    <source>
        <dbReference type="Proteomes" id="UP000464283"/>
    </source>
</evidence>
<dbReference type="InterPro" id="IPR010086">
    <property type="entry name" value="Flavodoxin_lc"/>
</dbReference>
<dbReference type="EMBL" id="CP033512">
    <property type="protein sequence ID" value="QHG90224.1"/>
    <property type="molecule type" value="Genomic_DNA"/>
</dbReference>
<dbReference type="GeneID" id="96866554"/>
<evidence type="ECO:0000256" key="9">
    <source>
        <dbReference type="ARBA" id="ARBA00023231"/>
    </source>
</evidence>
<dbReference type="PRINTS" id="PR00369">
    <property type="entry name" value="FLAVODOXIN"/>
</dbReference>
<reference evidence="12" key="1">
    <citation type="submission" date="2018-11" db="EMBL/GenBank/DDBJ databases">
        <title>The first complete genome sequence of Mycoplasma iowae strain 695.</title>
        <authorList>
            <person name="Ghanem M."/>
            <person name="El-Gazzar M."/>
        </authorList>
    </citation>
    <scope>NUCLEOTIDE SEQUENCE [LARGE SCALE GENOMIC DNA]</scope>
    <source>
        <strain evidence="12">695</strain>
    </source>
</reference>
<protein>
    <recommendedName>
        <fullName evidence="4 10">Flavodoxin</fullName>
    </recommendedName>
</protein>
<dbReference type="OrthoDB" id="9790745at2"/>
<dbReference type="InterPro" id="IPR001094">
    <property type="entry name" value="Flavdoxin-like"/>
</dbReference>
<organism evidence="11 12">
    <name type="scientific">Malacoplasma iowae 695</name>
    <dbReference type="NCBI Taxonomy" id="1048830"/>
    <lineage>
        <taxon>Bacteria</taxon>
        <taxon>Bacillati</taxon>
        <taxon>Mycoplasmatota</taxon>
        <taxon>Mycoplasmoidales</taxon>
        <taxon>Mycoplasmoidaceae</taxon>
        <taxon>Malacoplasma</taxon>
    </lineage>
</organism>
<dbReference type="PANTHER" id="PTHR42809:SF1">
    <property type="entry name" value="FLAVODOXIN 1"/>
    <property type="match status" value="1"/>
</dbReference>
<dbReference type="InterPro" id="IPR029039">
    <property type="entry name" value="Flavoprotein-like_sf"/>
</dbReference>
<evidence type="ECO:0000256" key="6">
    <source>
        <dbReference type="ARBA" id="ARBA00022630"/>
    </source>
</evidence>
<keyword evidence="6 10" id="KW-0285">Flavoprotein</keyword>
<evidence type="ECO:0000256" key="2">
    <source>
        <dbReference type="ARBA" id="ARBA00003297"/>
    </source>
</evidence>
<comment type="cofactor">
    <cofactor evidence="1 10">
        <name>FMN</name>
        <dbReference type="ChEBI" id="CHEBI:58210"/>
    </cofactor>
</comment>
<dbReference type="PROSITE" id="PS50902">
    <property type="entry name" value="FLAVODOXIN_LIKE"/>
    <property type="match status" value="1"/>
</dbReference>
<proteinExistence type="inferred from homology"/>
<evidence type="ECO:0000256" key="3">
    <source>
        <dbReference type="ARBA" id="ARBA00005267"/>
    </source>
</evidence>
<accession>A0A6P1LF87</accession>
<dbReference type="Pfam" id="PF00258">
    <property type="entry name" value="Flavodoxin_1"/>
    <property type="match status" value="1"/>
</dbReference>
<dbReference type="Gene3D" id="3.40.50.360">
    <property type="match status" value="1"/>
</dbReference>
<comment type="function">
    <text evidence="2 10">Low-potential electron donor to a number of redox enzymes.</text>
</comment>
<dbReference type="GO" id="GO:0009055">
    <property type="term" value="F:electron transfer activity"/>
    <property type="evidence" value="ECO:0007669"/>
    <property type="project" value="UniProtKB-UniRule"/>
</dbReference>
<evidence type="ECO:0000256" key="4">
    <source>
        <dbReference type="ARBA" id="ARBA00017869"/>
    </source>
</evidence>
<keyword evidence="5 10" id="KW-0813">Transport</keyword>
<dbReference type="InterPro" id="IPR001226">
    <property type="entry name" value="Flavodoxin_CS"/>
</dbReference>
<evidence type="ECO:0000256" key="5">
    <source>
        <dbReference type="ARBA" id="ARBA00022448"/>
    </source>
</evidence>
<comment type="similarity">
    <text evidence="3 10">Belongs to the flavodoxin family.</text>
</comment>
<dbReference type="GO" id="GO:0010181">
    <property type="term" value="F:FMN binding"/>
    <property type="evidence" value="ECO:0007669"/>
    <property type="project" value="UniProtKB-UniRule"/>
</dbReference>
<keyword evidence="7 10" id="KW-0288">FMN</keyword>
<dbReference type="SUPFAM" id="SSF52218">
    <property type="entry name" value="Flavoproteins"/>
    <property type="match status" value="1"/>
</dbReference>
<evidence type="ECO:0000256" key="8">
    <source>
        <dbReference type="ARBA" id="ARBA00022982"/>
    </source>
</evidence>
<evidence type="ECO:0000256" key="10">
    <source>
        <dbReference type="PIRNR" id="PIRNR038996"/>
    </source>
</evidence>
<dbReference type="RefSeq" id="WP_004025107.1">
    <property type="nucleotide sequence ID" value="NZ_AGFP01000035.1"/>
</dbReference>
<dbReference type="InterPro" id="IPR008254">
    <property type="entry name" value="Flavodoxin/NO_synth"/>
</dbReference>
<evidence type="ECO:0000313" key="11">
    <source>
        <dbReference type="EMBL" id="QHG90224.1"/>
    </source>
</evidence>
<gene>
    <name evidence="11" type="ORF">EER00_05100</name>
</gene>
<dbReference type="InterPro" id="IPR050619">
    <property type="entry name" value="Flavodoxin"/>
</dbReference>
<evidence type="ECO:0000256" key="7">
    <source>
        <dbReference type="ARBA" id="ARBA00022643"/>
    </source>
</evidence>
<dbReference type="AlphaFoldDB" id="A0A6P1LF87"/>
<evidence type="ECO:0000256" key="1">
    <source>
        <dbReference type="ARBA" id="ARBA00001917"/>
    </source>
</evidence>
<name>A0A6P1LF87_MALIO</name>
<sequence length="170" mass="19381">MENLVIVYGSSSGHTKEVADKIFSKLKDSYNVSIFDIKTLTEDQLEKINSANYVIFGTSTWGIGDLQDDWDIYDFNKINVENKKVAIFGLGDCIVFSFTFCDAIKKMYDILTNKKAVIVGSFENCGYTFDKSESFIDDKFLGLALDIDNFPDIVDQNIDNWIQKLKLEFN</sequence>
<keyword evidence="9" id="KW-0535">Nitrogen fixation</keyword>
<dbReference type="PROSITE" id="PS00201">
    <property type="entry name" value="FLAVODOXIN"/>
    <property type="match status" value="1"/>
</dbReference>
<dbReference type="PANTHER" id="PTHR42809">
    <property type="entry name" value="FLAVODOXIN 2"/>
    <property type="match status" value="1"/>
</dbReference>